<proteinExistence type="predicted"/>
<dbReference type="EMBL" id="ML769397">
    <property type="protein sequence ID" value="KAE9407219.1"/>
    <property type="molecule type" value="Genomic_DNA"/>
</dbReference>
<name>A0A6A4I956_9AGAR</name>
<sequence length="137" mass="14257">MLKISALILSAVLLTGASAKPLRCGSCNPNAQGNHVSVQDAATGLEWAVIKNFNIVGEPYAGSTSRGWNVPQTGEFPTCYFIELNASPGNILAEGCVIAPYNVSDACISIGPDAGLPLQTLGCGIVRANDEVYTIMT</sequence>
<keyword evidence="3" id="KW-1185">Reference proteome</keyword>
<dbReference type="Proteomes" id="UP000799118">
    <property type="component" value="Unassembled WGS sequence"/>
</dbReference>
<organism evidence="2 3">
    <name type="scientific">Gymnopus androsaceus JB14</name>
    <dbReference type="NCBI Taxonomy" id="1447944"/>
    <lineage>
        <taxon>Eukaryota</taxon>
        <taxon>Fungi</taxon>
        <taxon>Dikarya</taxon>
        <taxon>Basidiomycota</taxon>
        <taxon>Agaricomycotina</taxon>
        <taxon>Agaricomycetes</taxon>
        <taxon>Agaricomycetidae</taxon>
        <taxon>Agaricales</taxon>
        <taxon>Marasmiineae</taxon>
        <taxon>Omphalotaceae</taxon>
        <taxon>Gymnopus</taxon>
    </lineage>
</organism>
<evidence type="ECO:0000313" key="3">
    <source>
        <dbReference type="Proteomes" id="UP000799118"/>
    </source>
</evidence>
<reference evidence="2" key="1">
    <citation type="journal article" date="2019" name="Environ. Microbiol.">
        <title>Fungal ecological strategies reflected in gene transcription - a case study of two litter decomposers.</title>
        <authorList>
            <person name="Barbi F."/>
            <person name="Kohler A."/>
            <person name="Barry K."/>
            <person name="Baskaran P."/>
            <person name="Daum C."/>
            <person name="Fauchery L."/>
            <person name="Ihrmark K."/>
            <person name="Kuo A."/>
            <person name="LaButti K."/>
            <person name="Lipzen A."/>
            <person name="Morin E."/>
            <person name="Grigoriev I.V."/>
            <person name="Henrissat B."/>
            <person name="Lindahl B."/>
            <person name="Martin F."/>
        </authorList>
    </citation>
    <scope>NUCLEOTIDE SEQUENCE</scope>
    <source>
        <strain evidence="2">JB14</strain>
    </source>
</reference>
<keyword evidence="1" id="KW-0732">Signal</keyword>
<dbReference type="AlphaFoldDB" id="A0A6A4I956"/>
<dbReference type="OrthoDB" id="2920504at2759"/>
<protein>
    <submittedName>
        <fullName evidence="2">Uncharacterized protein</fullName>
    </submittedName>
</protein>
<accession>A0A6A4I956</accession>
<evidence type="ECO:0000256" key="1">
    <source>
        <dbReference type="SAM" id="SignalP"/>
    </source>
</evidence>
<feature type="chain" id="PRO_5025512510" evidence="1">
    <location>
        <begin position="20"/>
        <end position="137"/>
    </location>
</feature>
<gene>
    <name evidence="2" type="ORF">BT96DRAFT_933559</name>
</gene>
<feature type="signal peptide" evidence="1">
    <location>
        <begin position="1"/>
        <end position="19"/>
    </location>
</feature>
<evidence type="ECO:0000313" key="2">
    <source>
        <dbReference type="EMBL" id="KAE9407219.1"/>
    </source>
</evidence>